<evidence type="ECO:0000256" key="2">
    <source>
        <dbReference type="ARBA" id="ARBA00023163"/>
    </source>
</evidence>
<dbReference type="Gene3D" id="1.10.10.10">
    <property type="entry name" value="Winged helix-like DNA-binding domain superfamily/Winged helix DNA-binding domain"/>
    <property type="match status" value="1"/>
</dbReference>
<evidence type="ECO:0000256" key="1">
    <source>
        <dbReference type="ARBA" id="ARBA00023015"/>
    </source>
</evidence>
<keyword evidence="1" id="KW-0805">Transcription regulation</keyword>
<dbReference type="InterPro" id="IPR036390">
    <property type="entry name" value="WH_DNA-bd_sf"/>
</dbReference>
<name>A0A2N0VJV8_9BACT</name>
<organism evidence="4 5">
    <name type="scientific">Rhodohalobacter barkolensis</name>
    <dbReference type="NCBI Taxonomy" id="2053187"/>
    <lineage>
        <taxon>Bacteria</taxon>
        <taxon>Pseudomonadati</taxon>
        <taxon>Balneolota</taxon>
        <taxon>Balneolia</taxon>
        <taxon>Balneolales</taxon>
        <taxon>Balneolaceae</taxon>
        <taxon>Rhodohalobacter</taxon>
    </lineage>
</organism>
<dbReference type="RefSeq" id="WP_101071749.1">
    <property type="nucleotide sequence ID" value="NZ_PISP01000001.1"/>
</dbReference>
<dbReference type="EMBL" id="PISP01000001">
    <property type="protein sequence ID" value="PKD44459.1"/>
    <property type="molecule type" value="Genomic_DNA"/>
</dbReference>
<accession>A0A2N0VJV8</accession>
<sequence length="206" mass="24099">MMVSGSKKEILNLIKLRGTLQVDEAVELTDLAKTTLREHFLQLERDGYITRDYVRSGPGRPSLQYTLTKTGQALFPSQESNMLRELIRFLDENGNENDIEEFFTRFWDKRFQRASYLMENESDNQSKLTRLSEMLEDEGFMPEFETEGDNIVIKECNCPFSEVVKETRLPCKLEAEFYERLFDKPVERTTFIAEGDYSCTYCISTK</sequence>
<keyword evidence="2" id="KW-0804">Transcription</keyword>
<evidence type="ECO:0000259" key="3">
    <source>
        <dbReference type="Pfam" id="PF08220"/>
    </source>
</evidence>
<feature type="domain" description="HTH deoR-type" evidence="3">
    <location>
        <begin position="8"/>
        <end position="53"/>
    </location>
</feature>
<comment type="caution">
    <text evidence="4">The sequence shown here is derived from an EMBL/GenBank/DDBJ whole genome shotgun (WGS) entry which is preliminary data.</text>
</comment>
<dbReference type="Pfam" id="PF08220">
    <property type="entry name" value="HTH_DeoR"/>
    <property type="match status" value="1"/>
</dbReference>
<dbReference type="GO" id="GO:0003700">
    <property type="term" value="F:DNA-binding transcription factor activity"/>
    <property type="evidence" value="ECO:0007669"/>
    <property type="project" value="InterPro"/>
</dbReference>
<dbReference type="OrthoDB" id="155998at2"/>
<evidence type="ECO:0000313" key="5">
    <source>
        <dbReference type="Proteomes" id="UP000233398"/>
    </source>
</evidence>
<dbReference type="Proteomes" id="UP000233398">
    <property type="component" value="Unassembled WGS sequence"/>
</dbReference>
<dbReference type="InterPro" id="IPR036388">
    <property type="entry name" value="WH-like_DNA-bd_sf"/>
</dbReference>
<dbReference type="InterPro" id="IPR001034">
    <property type="entry name" value="DeoR_HTH"/>
</dbReference>
<dbReference type="SUPFAM" id="SSF46785">
    <property type="entry name" value="Winged helix' DNA-binding domain"/>
    <property type="match status" value="1"/>
</dbReference>
<gene>
    <name evidence="4" type="ORF">CWD77_03045</name>
</gene>
<dbReference type="AlphaFoldDB" id="A0A2N0VJV8"/>
<reference evidence="4 5" key="1">
    <citation type="submission" date="2017-11" db="EMBL/GenBank/DDBJ databases">
        <title>Rhodohalobacter 15182 sp. nov., isolated from a salt lake.</title>
        <authorList>
            <person name="Han S."/>
        </authorList>
    </citation>
    <scope>NUCLEOTIDE SEQUENCE [LARGE SCALE GENOMIC DNA]</scope>
    <source>
        <strain evidence="4 5">15182</strain>
    </source>
</reference>
<proteinExistence type="predicted"/>
<evidence type="ECO:0000313" key="4">
    <source>
        <dbReference type="EMBL" id="PKD44459.1"/>
    </source>
</evidence>
<protein>
    <submittedName>
        <fullName evidence="4">Transcriptional regulator</fullName>
    </submittedName>
</protein>
<keyword evidence="5" id="KW-1185">Reference proteome</keyword>